<dbReference type="PRINTS" id="PR00866">
    <property type="entry name" value="RNADNAPOLMS"/>
</dbReference>
<evidence type="ECO:0000256" key="6">
    <source>
        <dbReference type="ARBA" id="ARBA00022918"/>
    </source>
</evidence>
<sequence>MSKLFALQQCSGASDVAHLIGFQPKALGYVAWGTKARYSAFDIAKRSGGKRTIHAPIPQLKLAQQNLAELLQECELEIEAALGVKKRLSHGFRRDHSILTNADIHCGKRYVLNFDLEDFFGTINFGRVRGYFTNNKHFRLKPDVATLIAQLACHESKLPQGAPTSPVITNLIGNILDMRLVKIARANGCAYSRYADDITFSTSAPEFPTAVASEIAPHAWTLSKTVEDSVKASRFSINASKTRMLYRRSRQDVTGIIVNKFVNVNSDYQKRLRVMVHHLRSSGIFHRKNSVLGASGNTSVQKEVGTRNQLQGMIGFALQVEAFRRYGAPPPPELTSTERLYKRFLFYTQFAAHDKPVLLFEGKTDVVYLKSAIKSLSASYPTLYTGSDILVHLLRHTPRMERLFGLSGGGHPLIAFIKNYHEEYRHITGPRGAKPVIIVVDNDQIGRNTINLIEKITKTVVAPGTQAVKVFDNLHVILTSPHDKDSELHCIEDCFDPAFIKAELDAKTIYNGKKIKKNNEFDPSIHISKSAFAETIVKAKAAAIDFAGFKPLLDHIAAVIAKY</sequence>
<dbReference type="Pfam" id="PF00078">
    <property type="entry name" value="RVT_1"/>
    <property type="match status" value="1"/>
</dbReference>
<evidence type="ECO:0000256" key="8">
    <source>
        <dbReference type="ARBA" id="ARBA00048173"/>
    </source>
</evidence>
<comment type="similarity">
    <text evidence="7">Belongs to the bacterial reverse transcriptase family.</text>
</comment>
<dbReference type="PROSITE" id="PS50878">
    <property type="entry name" value="RT_POL"/>
    <property type="match status" value="1"/>
</dbReference>
<gene>
    <name evidence="9" type="ORF">XVE_0297</name>
</gene>
<keyword evidence="2" id="KW-0808">Transferase</keyword>
<evidence type="ECO:0000313" key="9">
    <source>
        <dbReference type="EMBL" id="EGD11350.1"/>
    </source>
</evidence>
<organism evidence="9 10">
    <name type="scientific">Xanthomonas vesicatoria ATCC 35937</name>
    <dbReference type="NCBI Taxonomy" id="925775"/>
    <lineage>
        <taxon>Bacteria</taxon>
        <taxon>Pseudomonadati</taxon>
        <taxon>Pseudomonadota</taxon>
        <taxon>Gammaproteobacteria</taxon>
        <taxon>Lysobacterales</taxon>
        <taxon>Lysobacteraceae</taxon>
        <taxon>Xanthomonas</taxon>
    </lineage>
</organism>
<dbReference type="InterPro" id="IPR053543">
    <property type="entry name" value="Bacterial_RT"/>
</dbReference>
<evidence type="ECO:0000256" key="2">
    <source>
        <dbReference type="ARBA" id="ARBA00022679"/>
    </source>
</evidence>
<dbReference type="GO" id="GO:0046872">
    <property type="term" value="F:metal ion binding"/>
    <property type="evidence" value="ECO:0007669"/>
    <property type="project" value="UniProtKB-KW"/>
</dbReference>
<evidence type="ECO:0000256" key="4">
    <source>
        <dbReference type="ARBA" id="ARBA00022723"/>
    </source>
</evidence>
<name>F0B8A1_9XANT</name>
<dbReference type="Proteomes" id="UP000003299">
    <property type="component" value="Unassembled WGS sequence"/>
</dbReference>
<protein>
    <recommendedName>
        <fullName evidence="1">RNA-directed DNA polymerase</fullName>
        <ecNumber evidence="1">2.7.7.49</ecNumber>
    </recommendedName>
</protein>
<dbReference type="GO" id="GO:0003964">
    <property type="term" value="F:RNA-directed DNA polymerase activity"/>
    <property type="evidence" value="ECO:0007669"/>
    <property type="project" value="UniProtKB-KW"/>
</dbReference>
<dbReference type="PANTHER" id="PTHR34047:SF7">
    <property type="entry name" value="RNA-DIRECTED DNA POLYMERASE"/>
    <property type="match status" value="1"/>
</dbReference>
<dbReference type="NCBIfam" id="NF038237">
    <property type="entry name" value="retron_Ec67_fus"/>
    <property type="match status" value="1"/>
</dbReference>
<dbReference type="RefSeq" id="WP_005988491.1">
    <property type="nucleotide sequence ID" value="NZ_AEQV01000005.1"/>
</dbReference>
<evidence type="ECO:0000256" key="3">
    <source>
        <dbReference type="ARBA" id="ARBA00022695"/>
    </source>
</evidence>
<evidence type="ECO:0000313" key="10">
    <source>
        <dbReference type="Proteomes" id="UP000003299"/>
    </source>
</evidence>
<keyword evidence="5" id="KW-0460">Magnesium</keyword>
<evidence type="ECO:0000256" key="1">
    <source>
        <dbReference type="ARBA" id="ARBA00012493"/>
    </source>
</evidence>
<dbReference type="EMBL" id="AEQV01000005">
    <property type="protein sequence ID" value="EGD11350.1"/>
    <property type="molecule type" value="Genomic_DNA"/>
</dbReference>
<dbReference type="AlphaFoldDB" id="F0B8A1"/>
<dbReference type="InterPro" id="IPR000477">
    <property type="entry name" value="RT_dom"/>
</dbReference>
<keyword evidence="3" id="KW-0548">Nucleotidyltransferase</keyword>
<evidence type="ECO:0000256" key="5">
    <source>
        <dbReference type="ARBA" id="ARBA00022842"/>
    </source>
</evidence>
<comment type="caution">
    <text evidence="9">The sequence shown here is derived from an EMBL/GenBank/DDBJ whole genome shotgun (WGS) entry which is preliminary data.</text>
</comment>
<proteinExistence type="inferred from homology"/>
<dbReference type="EC" id="2.7.7.49" evidence="1"/>
<evidence type="ECO:0000256" key="7">
    <source>
        <dbReference type="ARBA" id="ARBA00034120"/>
    </source>
</evidence>
<dbReference type="KEGG" id="xve:BJD12_00130"/>
<dbReference type="PANTHER" id="PTHR34047">
    <property type="entry name" value="NUCLEAR INTRON MATURASE 1, MITOCHONDRIAL-RELATED"/>
    <property type="match status" value="1"/>
</dbReference>
<dbReference type="CDD" id="cd03487">
    <property type="entry name" value="RT_Bac_retron_II"/>
    <property type="match status" value="1"/>
</dbReference>
<keyword evidence="4" id="KW-0479">Metal-binding</keyword>
<accession>F0B8A1</accession>
<keyword evidence="6 9" id="KW-0695">RNA-directed DNA polymerase</keyword>
<dbReference type="GO" id="GO:0003723">
    <property type="term" value="F:RNA binding"/>
    <property type="evidence" value="ECO:0007669"/>
    <property type="project" value="InterPro"/>
</dbReference>
<dbReference type="InterPro" id="IPR000123">
    <property type="entry name" value="Reverse_transcriptase_msDNA"/>
</dbReference>
<dbReference type="GeneID" id="46979873"/>
<dbReference type="eggNOG" id="COG3344">
    <property type="taxonomic scope" value="Bacteria"/>
</dbReference>
<dbReference type="InterPro" id="IPR051083">
    <property type="entry name" value="GrpII_Intron_Splice-Mob/Def"/>
</dbReference>
<comment type="catalytic activity">
    <reaction evidence="8">
        <text>DNA(n) + a 2'-deoxyribonucleoside 5'-triphosphate = DNA(n+1) + diphosphate</text>
        <dbReference type="Rhea" id="RHEA:22508"/>
        <dbReference type="Rhea" id="RHEA-COMP:17339"/>
        <dbReference type="Rhea" id="RHEA-COMP:17340"/>
        <dbReference type="ChEBI" id="CHEBI:33019"/>
        <dbReference type="ChEBI" id="CHEBI:61560"/>
        <dbReference type="ChEBI" id="CHEBI:173112"/>
        <dbReference type="EC" id="2.7.7.49"/>
    </reaction>
</comment>
<reference evidence="9 10" key="1">
    <citation type="journal article" date="2011" name="BMC Genomics">
        <title>Comparative genomics reveals diversity among xanthomonads infecting tomato and pepper.</title>
        <authorList>
            <person name="Potnis N."/>
            <person name="Krasileva K."/>
            <person name="Chow V."/>
            <person name="Almeida N.F."/>
            <person name="Patil P.B."/>
            <person name="Ryan R.P."/>
            <person name="Sharlach M."/>
            <person name="Behlau F."/>
            <person name="Dow J.M."/>
            <person name="Momol M.T."/>
            <person name="White F.F."/>
            <person name="Preston J.F."/>
            <person name="Vinatzer B.A."/>
            <person name="Koebnik R."/>
            <person name="Setubal J.C."/>
            <person name="Norman D.J."/>
            <person name="Staskawicz B.J."/>
            <person name="Jones J.B."/>
        </authorList>
    </citation>
    <scope>NUCLEOTIDE SEQUENCE [LARGE SCALE GENOMIC DNA]</scope>
    <source>
        <strain evidence="9 10">ATCC 35937</strain>
    </source>
</reference>